<dbReference type="AlphaFoldDB" id="A0A7J6UKN9"/>
<feature type="region of interest" description="Disordered" evidence="1">
    <location>
        <begin position="114"/>
        <end position="166"/>
    </location>
</feature>
<dbReference type="Proteomes" id="UP000553632">
    <property type="component" value="Unassembled WGS sequence"/>
</dbReference>
<feature type="region of interest" description="Disordered" evidence="1">
    <location>
        <begin position="1"/>
        <end position="95"/>
    </location>
</feature>
<proteinExistence type="predicted"/>
<feature type="compositionally biased region" description="Basic residues" evidence="1">
    <location>
        <begin position="44"/>
        <end position="56"/>
    </location>
</feature>
<feature type="non-terminal residue" evidence="2">
    <location>
        <position position="1"/>
    </location>
</feature>
<feature type="compositionally biased region" description="Acidic residues" evidence="1">
    <location>
        <begin position="126"/>
        <end position="148"/>
    </location>
</feature>
<accession>A0A7J6UKN9</accession>
<dbReference type="EMBL" id="JABANO010002201">
    <property type="protein sequence ID" value="KAF4757815.1"/>
    <property type="molecule type" value="Genomic_DNA"/>
</dbReference>
<organism evidence="2 3">
    <name type="scientific">Perkinsus olseni</name>
    <name type="common">Perkinsus atlanticus</name>
    <dbReference type="NCBI Taxonomy" id="32597"/>
    <lineage>
        <taxon>Eukaryota</taxon>
        <taxon>Sar</taxon>
        <taxon>Alveolata</taxon>
        <taxon>Perkinsozoa</taxon>
        <taxon>Perkinsea</taxon>
        <taxon>Perkinsida</taxon>
        <taxon>Perkinsidae</taxon>
        <taxon>Perkinsus</taxon>
    </lineage>
</organism>
<comment type="caution">
    <text evidence="2">The sequence shown here is derived from an EMBL/GenBank/DDBJ whole genome shotgun (WGS) entry which is preliminary data.</text>
</comment>
<protein>
    <submittedName>
        <fullName evidence="2">Uncharacterized protein</fullName>
    </submittedName>
</protein>
<gene>
    <name evidence="2" type="ORF">FOZ63_012953</name>
</gene>
<evidence type="ECO:0000313" key="2">
    <source>
        <dbReference type="EMBL" id="KAF4757815.1"/>
    </source>
</evidence>
<feature type="compositionally biased region" description="Polar residues" evidence="1">
    <location>
        <begin position="21"/>
        <end position="31"/>
    </location>
</feature>
<evidence type="ECO:0000256" key="1">
    <source>
        <dbReference type="SAM" id="MobiDB-lite"/>
    </source>
</evidence>
<evidence type="ECO:0000313" key="3">
    <source>
        <dbReference type="Proteomes" id="UP000553632"/>
    </source>
</evidence>
<name>A0A7J6UKN9_PEROL</name>
<keyword evidence="3" id="KW-1185">Reference proteome</keyword>
<reference evidence="2 3" key="1">
    <citation type="submission" date="2020-04" db="EMBL/GenBank/DDBJ databases">
        <title>Perkinsus olseni comparative genomics.</title>
        <authorList>
            <person name="Bogema D.R."/>
        </authorList>
    </citation>
    <scope>NUCLEOTIDE SEQUENCE [LARGE SCALE GENOMIC DNA]</scope>
    <source>
        <strain evidence="2 3">ATCC PRA-207</strain>
    </source>
</reference>
<feature type="compositionally biased region" description="Polar residues" evidence="1">
    <location>
        <begin position="72"/>
        <end position="81"/>
    </location>
</feature>
<sequence>MMFEEDEYPGPRELGLPRLSGHTTTGSGNRSRNTEHYGGGHGPTRSRRTLGSRGRGRSTTTTQLHTAPYNRPETTAVANHTSHSEEEEDDDKESTWFGRIVGLATRPFTAIKSVFRRSGQEHDTNEGDSDDDVSDEVQEEDVQEEEEPPSPPSRFKESPSPTFDFK</sequence>